<sequence length="46" mass="5734">MILPTLPHKRCQVNSTGSFWTFFWWELRHDLIERRGVARYWRTRGQ</sequence>
<organism evidence="1 2">
    <name type="scientific">Aquamicrobium aerolatum DSM 21857</name>
    <dbReference type="NCBI Taxonomy" id="1121003"/>
    <lineage>
        <taxon>Bacteria</taxon>
        <taxon>Pseudomonadati</taxon>
        <taxon>Pseudomonadota</taxon>
        <taxon>Alphaproteobacteria</taxon>
        <taxon>Hyphomicrobiales</taxon>
        <taxon>Phyllobacteriaceae</taxon>
        <taxon>Aerobium</taxon>
    </lineage>
</organism>
<evidence type="ECO:0000313" key="1">
    <source>
        <dbReference type="EMBL" id="SFJ45649.1"/>
    </source>
</evidence>
<reference evidence="2" key="1">
    <citation type="submission" date="2016-10" db="EMBL/GenBank/DDBJ databases">
        <authorList>
            <person name="Varghese N."/>
            <person name="Submissions S."/>
        </authorList>
    </citation>
    <scope>NUCLEOTIDE SEQUENCE [LARGE SCALE GENOMIC DNA]</scope>
    <source>
        <strain evidence="2">DSM 21857</strain>
    </source>
</reference>
<accession>A0A1I3RIT5</accession>
<proteinExistence type="predicted"/>
<evidence type="ECO:0000313" key="2">
    <source>
        <dbReference type="Proteomes" id="UP000242763"/>
    </source>
</evidence>
<dbReference type="EMBL" id="FORF01000020">
    <property type="protein sequence ID" value="SFJ45649.1"/>
    <property type="molecule type" value="Genomic_DNA"/>
</dbReference>
<name>A0A1I3RIT5_9HYPH</name>
<keyword evidence="2" id="KW-1185">Reference proteome</keyword>
<dbReference type="Proteomes" id="UP000242763">
    <property type="component" value="Unassembled WGS sequence"/>
</dbReference>
<dbReference type="AlphaFoldDB" id="A0A1I3RIT5"/>
<gene>
    <name evidence="1" type="ORF">SAMN03080618_03023</name>
</gene>
<dbReference type="STRING" id="1121003.SAMN03080618_03023"/>
<protein>
    <submittedName>
        <fullName evidence="1">Uncharacterized protein</fullName>
    </submittedName>
</protein>